<reference evidence="1 2" key="1">
    <citation type="submission" date="2014-04" db="EMBL/GenBank/DDBJ databases">
        <authorList>
            <consortium name="DOE Joint Genome Institute"/>
            <person name="Kuo A."/>
            <person name="Kohler A."/>
            <person name="Nagy L.G."/>
            <person name="Floudas D."/>
            <person name="Copeland A."/>
            <person name="Barry K.W."/>
            <person name="Cichocki N."/>
            <person name="Veneault-Fourrey C."/>
            <person name="LaButti K."/>
            <person name="Lindquist E.A."/>
            <person name="Lipzen A."/>
            <person name="Lundell T."/>
            <person name="Morin E."/>
            <person name="Murat C."/>
            <person name="Sun H."/>
            <person name="Tunlid A."/>
            <person name="Henrissat B."/>
            <person name="Grigoriev I.V."/>
            <person name="Hibbett D.S."/>
            <person name="Martin F."/>
            <person name="Nordberg H.P."/>
            <person name="Cantor M.N."/>
            <person name="Hua S.X."/>
        </authorList>
    </citation>
    <scope>NUCLEOTIDE SEQUENCE [LARGE SCALE GENOMIC DNA]</scope>
    <source>
        <strain evidence="1 2">LaAM-08-1</strain>
    </source>
</reference>
<evidence type="ECO:0000313" key="2">
    <source>
        <dbReference type="Proteomes" id="UP000054477"/>
    </source>
</evidence>
<dbReference type="HOGENOM" id="CLU_159031_1_0_1"/>
<dbReference type="Gene3D" id="3.60.10.10">
    <property type="entry name" value="Endonuclease/exonuclease/phosphatase"/>
    <property type="match status" value="1"/>
</dbReference>
<dbReference type="STRING" id="1095629.A0A0C9XAV4"/>
<evidence type="ECO:0008006" key="3">
    <source>
        <dbReference type="Google" id="ProtNLM"/>
    </source>
</evidence>
<organism evidence="1 2">
    <name type="scientific">Laccaria amethystina LaAM-08-1</name>
    <dbReference type="NCBI Taxonomy" id="1095629"/>
    <lineage>
        <taxon>Eukaryota</taxon>
        <taxon>Fungi</taxon>
        <taxon>Dikarya</taxon>
        <taxon>Basidiomycota</taxon>
        <taxon>Agaricomycotina</taxon>
        <taxon>Agaricomycetes</taxon>
        <taxon>Agaricomycetidae</taxon>
        <taxon>Agaricales</taxon>
        <taxon>Agaricineae</taxon>
        <taxon>Hydnangiaceae</taxon>
        <taxon>Laccaria</taxon>
    </lineage>
</organism>
<dbReference type="EMBL" id="KN838598">
    <property type="protein sequence ID" value="KIK02006.1"/>
    <property type="molecule type" value="Genomic_DNA"/>
</dbReference>
<dbReference type="AlphaFoldDB" id="A0A0C9XAV4"/>
<reference evidence="2" key="2">
    <citation type="submission" date="2015-01" db="EMBL/GenBank/DDBJ databases">
        <title>Evolutionary Origins and Diversification of the Mycorrhizal Mutualists.</title>
        <authorList>
            <consortium name="DOE Joint Genome Institute"/>
            <consortium name="Mycorrhizal Genomics Consortium"/>
            <person name="Kohler A."/>
            <person name="Kuo A."/>
            <person name="Nagy L.G."/>
            <person name="Floudas D."/>
            <person name="Copeland A."/>
            <person name="Barry K.W."/>
            <person name="Cichocki N."/>
            <person name="Veneault-Fourrey C."/>
            <person name="LaButti K."/>
            <person name="Lindquist E.A."/>
            <person name="Lipzen A."/>
            <person name="Lundell T."/>
            <person name="Morin E."/>
            <person name="Murat C."/>
            <person name="Riley R."/>
            <person name="Ohm R."/>
            <person name="Sun H."/>
            <person name="Tunlid A."/>
            <person name="Henrissat B."/>
            <person name="Grigoriev I.V."/>
            <person name="Hibbett D.S."/>
            <person name="Martin F."/>
        </authorList>
    </citation>
    <scope>NUCLEOTIDE SEQUENCE [LARGE SCALE GENOMIC DNA]</scope>
    <source>
        <strain evidence="2">LaAM-08-1</strain>
    </source>
</reference>
<gene>
    <name evidence="1" type="ORF">K443DRAFT_97631</name>
</gene>
<evidence type="ECO:0000313" key="1">
    <source>
        <dbReference type="EMBL" id="KIK02006.1"/>
    </source>
</evidence>
<keyword evidence="2" id="KW-1185">Reference proteome</keyword>
<dbReference type="SUPFAM" id="SSF56219">
    <property type="entry name" value="DNase I-like"/>
    <property type="match status" value="1"/>
</dbReference>
<feature type="non-terminal residue" evidence="1">
    <location>
        <position position="1"/>
    </location>
</feature>
<proteinExistence type="predicted"/>
<dbReference type="Proteomes" id="UP000054477">
    <property type="component" value="Unassembled WGS sequence"/>
</dbReference>
<dbReference type="InterPro" id="IPR036691">
    <property type="entry name" value="Endo/exonu/phosph_ase_sf"/>
</dbReference>
<dbReference type="OrthoDB" id="2840473at2759"/>
<sequence length="105" mass="11968">NGLKDEYDLVCIQEPHFDFRGIMTAMGVWTVVYPSNHAERQEGVTRSLILIHSRFSSSAWTQIEVARRDVTAIQLEGLGGQLDIYNIYNDCTHLQTIQTLKTHFG</sequence>
<accession>A0A0C9XAV4</accession>
<protein>
    <recommendedName>
        <fullName evidence="3">Endonuclease/exonuclease/phosphatase domain-containing protein</fullName>
    </recommendedName>
</protein>
<name>A0A0C9XAV4_9AGAR</name>